<dbReference type="Proteomes" id="UP000507470">
    <property type="component" value="Unassembled WGS sequence"/>
</dbReference>
<sequence>MVKIDCKVVYECCNFEYSWDHSFPENDKVTNIWCENLCKASAANYQYSGTIKNICYCHATKPTFIDSTQLYSCTNNFLCPGISGELCGGYYKNNWTKRITVSKIDRATEIVTVKNTQATSATFVSIRNSTTSVFMDMITSDTSPAIVTQSTPYTVPALSSTTSENAITAISTIITETQTQTTRGIEHIDTNGEWSSWKFCEVNCVREDTTEGIQRRWRQCNGEKCSGTDIEERPCSKPGICKGMRPRKLLCKCPKRLINTKWHFLDGKNITNSEVKKIVLEDINKNVKSEITVDKKTVSKEVRTKTSSVNKRKSAQFIGWGCIVFLILPIVFLIAIDLLNCCIHFRTHLGRGKRNRIRAISNIQDQSDSLKPLQENVSITEKYYASRCGNNFHLDEIK</sequence>
<dbReference type="InterPro" id="IPR002889">
    <property type="entry name" value="WSC_carb-bd"/>
</dbReference>
<evidence type="ECO:0000256" key="1">
    <source>
        <dbReference type="SAM" id="Phobius"/>
    </source>
</evidence>
<gene>
    <name evidence="3" type="ORF">MCOR_2198</name>
</gene>
<evidence type="ECO:0000313" key="3">
    <source>
        <dbReference type="EMBL" id="CAC5359281.1"/>
    </source>
</evidence>
<organism evidence="3 4">
    <name type="scientific">Mytilus coruscus</name>
    <name type="common">Sea mussel</name>
    <dbReference type="NCBI Taxonomy" id="42192"/>
    <lineage>
        <taxon>Eukaryota</taxon>
        <taxon>Metazoa</taxon>
        <taxon>Spiralia</taxon>
        <taxon>Lophotrochozoa</taxon>
        <taxon>Mollusca</taxon>
        <taxon>Bivalvia</taxon>
        <taxon>Autobranchia</taxon>
        <taxon>Pteriomorphia</taxon>
        <taxon>Mytilida</taxon>
        <taxon>Mytiloidea</taxon>
        <taxon>Mytilidae</taxon>
        <taxon>Mytilinae</taxon>
        <taxon>Mytilus</taxon>
    </lineage>
</organism>
<feature type="domain" description="WSC" evidence="2">
    <location>
        <begin position="1"/>
        <end position="99"/>
    </location>
</feature>
<reference evidence="3 4" key="1">
    <citation type="submission" date="2020-06" db="EMBL/GenBank/DDBJ databases">
        <authorList>
            <person name="Li R."/>
            <person name="Bekaert M."/>
        </authorList>
    </citation>
    <scope>NUCLEOTIDE SEQUENCE [LARGE SCALE GENOMIC DNA]</scope>
    <source>
        <strain evidence="4">wild</strain>
    </source>
</reference>
<feature type="transmembrane region" description="Helical" evidence="1">
    <location>
        <begin position="317"/>
        <end position="345"/>
    </location>
</feature>
<dbReference type="InterPro" id="IPR000884">
    <property type="entry name" value="TSP1_rpt"/>
</dbReference>
<dbReference type="EMBL" id="CACVKT020000464">
    <property type="protein sequence ID" value="CAC5359281.1"/>
    <property type="molecule type" value="Genomic_DNA"/>
</dbReference>
<keyword evidence="1" id="KW-0812">Transmembrane</keyword>
<dbReference type="InterPro" id="IPR036383">
    <property type="entry name" value="TSP1_rpt_sf"/>
</dbReference>
<keyword evidence="1" id="KW-1133">Transmembrane helix</keyword>
<keyword evidence="4" id="KW-1185">Reference proteome</keyword>
<keyword evidence="1" id="KW-0472">Membrane</keyword>
<dbReference type="AlphaFoldDB" id="A0A6J8A152"/>
<dbReference type="PROSITE" id="PS50092">
    <property type="entry name" value="TSP1"/>
    <property type="match status" value="1"/>
</dbReference>
<dbReference type="PROSITE" id="PS51212">
    <property type="entry name" value="WSC"/>
    <property type="match status" value="1"/>
</dbReference>
<dbReference type="Gene3D" id="2.20.100.10">
    <property type="entry name" value="Thrombospondin type-1 (TSP1) repeat"/>
    <property type="match status" value="1"/>
</dbReference>
<name>A0A6J8A152_MYTCO</name>
<protein>
    <recommendedName>
        <fullName evidence="2">WSC domain-containing protein</fullName>
    </recommendedName>
</protein>
<proteinExistence type="predicted"/>
<accession>A0A6J8A152</accession>
<evidence type="ECO:0000259" key="2">
    <source>
        <dbReference type="PROSITE" id="PS51212"/>
    </source>
</evidence>
<dbReference type="OrthoDB" id="6157674at2759"/>
<evidence type="ECO:0000313" key="4">
    <source>
        <dbReference type="Proteomes" id="UP000507470"/>
    </source>
</evidence>